<evidence type="ECO:0000256" key="3">
    <source>
        <dbReference type="SAM" id="Phobius"/>
    </source>
</evidence>
<keyword evidence="3" id="KW-1133">Transmembrane helix</keyword>
<gene>
    <name evidence="4" type="ORF">HZI73_10440</name>
</gene>
<evidence type="ECO:0000313" key="4">
    <source>
        <dbReference type="EMBL" id="QUI22685.1"/>
    </source>
</evidence>
<evidence type="ECO:0000256" key="1">
    <source>
        <dbReference type="ARBA" id="ARBA00004141"/>
    </source>
</evidence>
<dbReference type="Pfam" id="PF03334">
    <property type="entry name" value="PhaG_MnhG_YufB"/>
    <property type="match status" value="1"/>
</dbReference>
<comment type="similarity">
    <text evidence="2">Belongs to the CPA3 antiporters (TC 2.A.63) subunit G family.</text>
</comment>
<dbReference type="RefSeq" id="WP_212698177.1">
    <property type="nucleotide sequence ID" value="NZ_CP058649.1"/>
</dbReference>
<dbReference type="InterPro" id="IPR005133">
    <property type="entry name" value="PhaG_MnhG_YufB"/>
</dbReference>
<dbReference type="NCBIfam" id="TIGR01300">
    <property type="entry name" value="CPA3_mnhG_phaG"/>
    <property type="match status" value="1"/>
</dbReference>
<keyword evidence="3" id="KW-0812">Transmembrane</keyword>
<dbReference type="PANTHER" id="PTHR34703">
    <property type="entry name" value="ANTIPORTER SUBUNIT MNHG2-RELATED"/>
    <property type="match status" value="1"/>
</dbReference>
<evidence type="ECO:0000256" key="2">
    <source>
        <dbReference type="ARBA" id="ARBA00008404"/>
    </source>
</evidence>
<dbReference type="PANTHER" id="PTHR34703:SF1">
    <property type="entry name" value="ANTIPORTER SUBUNIT MNHG2-RELATED"/>
    <property type="match status" value="1"/>
</dbReference>
<name>A0A8J8MJA7_9FIRM</name>
<dbReference type="AlphaFoldDB" id="A0A8J8MJA7"/>
<sequence length="98" mass="10843">MEILGYILISIGLVLILIGYIGVLRFKNFYTRIVVSSVMDTAAFDTIIIGILCIKGFSYFSLKILLILLLMMFLNPLATHTIVRGAYTSGLRIGEGKP</sequence>
<keyword evidence="3" id="KW-0472">Membrane</keyword>
<feature type="transmembrane region" description="Helical" evidence="3">
    <location>
        <begin position="38"/>
        <end position="58"/>
    </location>
</feature>
<comment type="subcellular location">
    <subcellularLocation>
        <location evidence="1">Membrane</location>
        <topology evidence="1">Multi-pass membrane protein</topology>
    </subcellularLocation>
</comment>
<evidence type="ECO:0000313" key="5">
    <source>
        <dbReference type="Proteomes" id="UP000683246"/>
    </source>
</evidence>
<reference evidence="4" key="1">
    <citation type="submission" date="2020-07" db="EMBL/GenBank/DDBJ databases">
        <title>Vallitalea pronyensis genome.</title>
        <authorList>
            <person name="Postec A."/>
        </authorList>
    </citation>
    <scope>NUCLEOTIDE SEQUENCE</scope>
    <source>
        <strain evidence="4">FatNI3</strain>
    </source>
</reference>
<protein>
    <submittedName>
        <fullName evidence="4">Monovalent cation/H(+) antiporter subunit G</fullName>
    </submittedName>
</protein>
<keyword evidence="5" id="KW-1185">Reference proteome</keyword>
<dbReference type="EMBL" id="CP058649">
    <property type="protein sequence ID" value="QUI22685.1"/>
    <property type="molecule type" value="Genomic_DNA"/>
</dbReference>
<accession>A0A8J8MJA7</accession>
<dbReference type="Proteomes" id="UP000683246">
    <property type="component" value="Chromosome"/>
</dbReference>
<proteinExistence type="inferred from homology"/>
<dbReference type="KEGG" id="vpy:HZI73_10440"/>
<dbReference type="GO" id="GO:0015385">
    <property type="term" value="F:sodium:proton antiporter activity"/>
    <property type="evidence" value="ECO:0007669"/>
    <property type="project" value="TreeGrafter"/>
</dbReference>
<feature type="transmembrane region" description="Helical" evidence="3">
    <location>
        <begin position="6"/>
        <end position="26"/>
    </location>
</feature>
<organism evidence="4 5">
    <name type="scientific">Vallitalea pronyensis</name>
    <dbReference type="NCBI Taxonomy" id="1348613"/>
    <lineage>
        <taxon>Bacteria</taxon>
        <taxon>Bacillati</taxon>
        <taxon>Bacillota</taxon>
        <taxon>Clostridia</taxon>
        <taxon>Lachnospirales</taxon>
        <taxon>Vallitaleaceae</taxon>
        <taxon>Vallitalea</taxon>
    </lineage>
</organism>